<gene>
    <name evidence="2" type="primary">mhr5b</name>
    <name evidence="3" type="synonym">mihC1</name>
</gene>
<dbReference type="Gene3D" id="3.40.50.970">
    <property type="match status" value="1"/>
</dbReference>
<organism evidence="2">
    <name type="scientific">Streptomyces miharaensis</name>
    <dbReference type="NCBI Taxonomy" id="285483"/>
    <lineage>
        <taxon>Bacteria</taxon>
        <taxon>Bacillati</taxon>
        <taxon>Actinomycetota</taxon>
        <taxon>Actinomycetes</taxon>
        <taxon>Kitasatosporales</taxon>
        <taxon>Streptomycetaceae</taxon>
        <taxon>Streptomyces</taxon>
    </lineage>
</organism>
<dbReference type="Gene3D" id="3.40.50.920">
    <property type="match status" value="1"/>
</dbReference>
<dbReference type="InterPro" id="IPR029061">
    <property type="entry name" value="THDP-binding"/>
</dbReference>
<reference evidence="3" key="2">
    <citation type="journal article" date="2020" name="J. Am. Chem. Soc.">
        <title>Characterization of Miharamycin Biosynthesis Reveals a Hybrid NRPS-PKS to Synthesize High-Carbon Sugar from a Complex Nucleoside.</title>
        <authorList>
            <person name="Wang F."/>
            <person name="Zhang W.H."/>
            <person name="Zhao J."/>
            <person name="Kang W.J."/>
            <person name="Wang S."/>
            <person name="Yu B."/>
            <person name="Pan H.X."/>
            <person name="Tang G.L."/>
        </authorList>
    </citation>
    <scope>NUCLEOTIDE SEQUENCE</scope>
    <source>
        <strain evidence="3">MS-1242</strain>
    </source>
</reference>
<dbReference type="PANTHER" id="PTHR43825">
    <property type="entry name" value="PYRUVATE DEHYDROGENASE E1 COMPONENT"/>
    <property type="match status" value="1"/>
</dbReference>
<accession>A0A4Y5QS12</accession>
<dbReference type="CDD" id="cd07033">
    <property type="entry name" value="TPP_PYR_DXS_TK_like"/>
    <property type="match status" value="1"/>
</dbReference>
<evidence type="ECO:0000259" key="1">
    <source>
        <dbReference type="SMART" id="SM00861"/>
    </source>
</evidence>
<sequence>MTGIARLGMRAALAPALADAVDADPALITLGADGQALFQGVMARHPHRYVDVGIAEANLVGVAAGLARSGLRPVAAAMAPFLVRRAYEQLRLDVCVPGLPVVLLGVGGGLGYGHLGPTHHATDDITLMSALPGMSVHCPADAADAVSVLRTVLSADGPAYIRLSARPDPVLPPAASDGDPRTARLLRDGDDVLLLATGRCLAEALTAADALAADGVEAAVASVTTLHAFPRDAVRALARDRALVVTVAESLGPGGLGDRTALTLGRDGPPVVRLETDHRYPPVASHEELLHFYGVDSRGIRSAVLGQLTRNTRKA</sequence>
<dbReference type="SMART" id="SM00861">
    <property type="entry name" value="Transket_pyr"/>
    <property type="match status" value="1"/>
</dbReference>
<proteinExistence type="predicted"/>
<dbReference type="SUPFAM" id="SSF52518">
    <property type="entry name" value="Thiamin diphosphate-binding fold (THDP-binding)"/>
    <property type="match status" value="1"/>
</dbReference>
<dbReference type="InterPro" id="IPR033248">
    <property type="entry name" value="Transketolase_C"/>
</dbReference>
<dbReference type="Pfam" id="PF02779">
    <property type="entry name" value="Transket_pyr"/>
    <property type="match status" value="1"/>
</dbReference>
<dbReference type="InterPro" id="IPR005475">
    <property type="entry name" value="Transketolase-like_Pyr-bd"/>
</dbReference>
<evidence type="ECO:0000313" key="3">
    <source>
        <dbReference type="EMBL" id="QHD26319.1"/>
    </source>
</evidence>
<dbReference type="PANTHER" id="PTHR43825:SF1">
    <property type="entry name" value="TRANSKETOLASE-LIKE PYRIMIDINE-BINDING DOMAIN-CONTAINING PROTEIN"/>
    <property type="match status" value="1"/>
</dbReference>
<dbReference type="EMBL" id="MH534948">
    <property type="protein sequence ID" value="QCX41911.1"/>
    <property type="molecule type" value="Genomic_DNA"/>
</dbReference>
<reference evidence="2" key="1">
    <citation type="journal article" date="2019" name="J. Am. Chem. Soc.">
        <title>The Amipurimycin and Miharamycin Biosynthetic Gene Clusters: Unraveling the Origins of 2-Aminopurinyl Peptidyl Nucleoside Antibiotics.</title>
        <authorList>
            <person name="Romo A.J."/>
            <person name="Shiraishi T."/>
            <person name="Ikeuchi H."/>
            <person name="Lin G.M."/>
            <person name="Geng Y."/>
            <person name="Lee Y.H."/>
            <person name="Liem P.H."/>
            <person name="Ma T."/>
            <person name="Ogasawara Y."/>
            <person name="Shin-Ya K."/>
            <person name="Nishiyama M."/>
            <person name="Kuzuyama T."/>
            <person name="Liu H.W."/>
        </authorList>
    </citation>
    <scope>NUCLEOTIDE SEQUENCE</scope>
    <source>
        <strain evidence="2">MS-1242 [SF-489]</strain>
    </source>
</reference>
<dbReference type="Pfam" id="PF02780">
    <property type="entry name" value="Transketolase_C"/>
    <property type="match status" value="1"/>
</dbReference>
<protein>
    <submittedName>
        <fullName evidence="2">Mhr5b</fullName>
    </submittedName>
    <submittedName>
        <fullName evidence="3">Transketolase</fullName>
    </submittedName>
</protein>
<dbReference type="SUPFAM" id="SSF52922">
    <property type="entry name" value="TK C-terminal domain-like"/>
    <property type="match status" value="1"/>
</dbReference>
<dbReference type="InterPro" id="IPR009014">
    <property type="entry name" value="Transketo_C/PFOR_II"/>
</dbReference>
<evidence type="ECO:0000313" key="2">
    <source>
        <dbReference type="EMBL" id="QCX41911.1"/>
    </source>
</evidence>
<dbReference type="AlphaFoldDB" id="A0A4Y5QS12"/>
<dbReference type="EMBL" id="MN850873">
    <property type="protein sequence ID" value="QHD26319.1"/>
    <property type="molecule type" value="Genomic_DNA"/>
</dbReference>
<feature type="domain" description="Transketolase-like pyrimidine-binding" evidence="1">
    <location>
        <begin position="7"/>
        <end position="170"/>
    </location>
</feature>
<dbReference type="InterPro" id="IPR051157">
    <property type="entry name" value="PDH/Transketolase"/>
</dbReference>
<dbReference type="GO" id="GO:0000287">
    <property type="term" value="F:magnesium ion binding"/>
    <property type="evidence" value="ECO:0007669"/>
    <property type="project" value="UniProtKB-ARBA"/>
</dbReference>
<name>A0A4Y5QS12_9ACTN</name>